<dbReference type="SUPFAM" id="SSF55931">
    <property type="entry name" value="Glutamine synthetase/guanido kinase"/>
    <property type="match status" value="1"/>
</dbReference>
<evidence type="ECO:0000259" key="3">
    <source>
        <dbReference type="PROSITE" id="PS51986"/>
    </source>
</evidence>
<dbReference type="eggNOG" id="COG3968">
    <property type="taxonomic scope" value="Bacteria"/>
</dbReference>
<name>B6GAW7_9ACTN</name>
<dbReference type="EMBL" id="ABXJ01000068">
    <property type="protein sequence ID" value="EEA90643.1"/>
    <property type="molecule type" value="Genomic_DNA"/>
</dbReference>
<reference evidence="5 6" key="2">
    <citation type="submission" date="2008-10" db="EMBL/GenBank/DDBJ databases">
        <authorList>
            <person name="Fulton L."/>
            <person name="Clifton S."/>
            <person name="Fulton B."/>
            <person name="Xu J."/>
            <person name="Minx P."/>
            <person name="Pepin K.H."/>
            <person name="Johnson M."/>
            <person name="Thiruvilangam P."/>
            <person name="Bhonagiri V."/>
            <person name="Nash W.E."/>
            <person name="Mardis E.R."/>
            <person name="Wilson R.K."/>
        </authorList>
    </citation>
    <scope>NUCLEOTIDE SEQUENCE [LARGE SCALE GENOMIC DNA]</scope>
    <source>
        <strain evidence="5 6">DSM 13279</strain>
    </source>
</reference>
<keyword evidence="5" id="KW-0436">Ligase</keyword>
<dbReference type="GO" id="GO:0004356">
    <property type="term" value="F:glutamine synthetase activity"/>
    <property type="evidence" value="ECO:0007669"/>
    <property type="project" value="UniProtKB-EC"/>
</dbReference>
<dbReference type="InterPro" id="IPR040577">
    <property type="entry name" value="Gln-synt_C"/>
</dbReference>
<comment type="caution">
    <text evidence="5">The sequence shown here is derived from an EMBL/GenBank/DDBJ whole genome shotgun (WGS) entry which is preliminary data.</text>
</comment>
<reference evidence="5 6" key="1">
    <citation type="submission" date="2008-10" db="EMBL/GenBank/DDBJ databases">
        <title>Draft genome sequence of Collinsella stercoris (DSM 13279).</title>
        <authorList>
            <person name="Sudarsanam P."/>
            <person name="Ley R."/>
            <person name="Guruge J."/>
            <person name="Turnbaugh P.J."/>
            <person name="Mahowald M."/>
            <person name="Liep D."/>
            <person name="Gordon J."/>
        </authorList>
    </citation>
    <scope>NUCLEOTIDE SEQUENCE [LARGE SCALE GENOMIC DNA]</scope>
    <source>
        <strain evidence="5 6">DSM 13279</strain>
    </source>
</reference>
<feature type="domain" description="GS catalytic" evidence="4">
    <location>
        <begin position="180"/>
        <end position="610"/>
    </location>
</feature>
<dbReference type="InterPro" id="IPR014746">
    <property type="entry name" value="Gln_synth/guanido_kin_cat_dom"/>
</dbReference>
<dbReference type="PROSITE" id="PS51987">
    <property type="entry name" value="GS_CATALYTIC"/>
    <property type="match status" value="1"/>
</dbReference>
<dbReference type="InterPro" id="IPR008147">
    <property type="entry name" value="Gln_synt_N"/>
</dbReference>
<dbReference type="InterPro" id="IPR052725">
    <property type="entry name" value="GS_Type-3"/>
</dbReference>
<dbReference type="PROSITE" id="PS00181">
    <property type="entry name" value="GLNA_ATP"/>
    <property type="match status" value="1"/>
</dbReference>
<evidence type="ECO:0000256" key="2">
    <source>
        <dbReference type="RuleBase" id="RU000384"/>
    </source>
</evidence>
<evidence type="ECO:0000259" key="4">
    <source>
        <dbReference type="PROSITE" id="PS51987"/>
    </source>
</evidence>
<dbReference type="Gene3D" id="1.20.120.1560">
    <property type="match status" value="1"/>
</dbReference>
<dbReference type="Proteomes" id="UP000003560">
    <property type="component" value="Unassembled WGS sequence"/>
</dbReference>
<dbReference type="GO" id="GO:0006542">
    <property type="term" value="P:glutamine biosynthetic process"/>
    <property type="evidence" value="ECO:0007669"/>
    <property type="project" value="InterPro"/>
</dbReference>
<protein>
    <submittedName>
        <fullName evidence="5">Glutamate--ammonia ligase, catalytic domain protein</fullName>
        <ecNumber evidence="5">6.3.1.2</ecNumber>
    </submittedName>
</protein>
<dbReference type="STRING" id="445975.COLSTE_01217"/>
<dbReference type="AlphaFoldDB" id="B6GAW7"/>
<evidence type="ECO:0000313" key="5">
    <source>
        <dbReference type="EMBL" id="EEA90643.1"/>
    </source>
</evidence>
<dbReference type="Pfam" id="PF18318">
    <property type="entry name" value="Gln-synt_C-ter"/>
    <property type="match status" value="1"/>
</dbReference>
<dbReference type="InterPro" id="IPR008146">
    <property type="entry name" value="Gln_synth_cat_dom"/>
</dbReference>
<organism evidence="5 6">
    <name type="scientific">Collinsella stercoris DSM 13279</name>
    <dbReference type="NCBI Taxonomy" id="445975"/>
    <lineage>
        <taxon>Bacteria</taxon>
        <taxon>Bacillati</taxon>
        <taxon>Actinomycetota</taxon>
        <taxon>Coriobacteriia</taxon>
        <taxon>Coriobacteriales</taxon>
        <taxon>Coriobacteriaceae</taxon>
        <taxon>Collinsella</taxon>
    </lineage>
</organism>
<gene>
    <name evidence="5" type="primary">glnA</name>
    <name evidence="5" type="ORF">COLSTE_01217</name>
</gene>
<dbReference type="Gene3D" id="3.30.590.10">
    <property type="entry name" value="Glutamine synthetase/guanido kinase, catalytic domain"/>
    <property type="match status" value="1"/>
</dbReference>
<comment type="similarity">
    <text evidence="1 2">Belongs to the glutamine synthetase family.</text>
</comment>
<feature type="domain" description="GS beta-grasp" evidence="3">
    <location>
        <begin position="86"/>
        <end position="175"/>
    </location>
</feature>
<dbReference type="PROSITE" id="PS51986">
    <property type="entry name" value="GS_BETA_GRASP"/>
    <property type="match status" value="1"/>
</dbReference>
<sequence>MAYRLQSSTSTSVARSDAPRREHLMADLTDRFGTMVFSEDVMKKWLPKDVYKKLAATIEEGQPLDLDVANAVAHAMKEWAIAHGATHYAHWFQPLSGITSEKHDSFLEPNHDGTAITKFSGKALIKGEPDASSFPNGGLRATFEARGYTAWDATSPAFIKDDVLCIPTAFCSYTGEALDKKTPLLRSMTALDEQAKRVLALFGKHPKRVVPSVGDEQEYFLIKKDAYRKRRDLVICGRTLFGAAPCKGQELEEHYFGAIRPTVSAYMKDLDNELWALGIPAKTKHNEVAPCQHELAPVYSELNEAVDNNLLMMEKMKLIASRHDLVCLLHEKPFEGINGSGKHNNWSLGTADENLLDPGDTPLENLQFVVFLTAVIEAVDKYQDLLRASVASCGNDHRLGANEAPPAIMSIFLGDQLTEVVEMLMDGETSVHATTDTLTFGTVLLPNLEQDNTDRNRTSPFAFTGNKFEFRAVGSEANVSDANLVLDCAVAQALRDFADALEGTPEADFQEAALAYCAEHLREHRRILFSGDGYSEAWEKEAESRGLCNFRTAADALPAFVAEKNLALFQELGVLSEAEAVCRYEVKLEKYNKLMNIEATTMIREARRTYRPVITAYATKVAKGLEAIRAAGAEAAMQCEQNTLNKLCNGITDINEAIKALDAVHVKAESMADGQEQANCYAHEVAPAMADLRAAVDAMEEIVAADYWPVPTYDDVLFYV</sequence>
<dbReference type="Pfam" id="PF12437">
    <property type="entry name" value="GSIII_N"/>
    <property type="match status" value="1"/>
</dbReference>
<dbReference type="InterPro" id="IPR022147">
    <property type="entry name" value="GSIII_N"/>
</dbReference>
<dbReference type="Pfam" id="PF00120">
    <property type="entry name" value="Gln-synt_C"/>
    <property type="match status" value="1"/>
</dbReference>
<evidence type="ECO:0000256" key="1">
    <source>
        <dbReference type="PROSITE-ProRule" id="PRU01330"/>
    </source>
</evidence>
<dbReference type="InterPro" id="IPR027303">
    <property type="entry name" value="Gln_synth_gly_rich_site"/>
</dbReference>
<proteinExistence type="inferred from homology"/>
<dbReference type="PANTHER" id="PTHR42974:SF1">
    <property type="entry name" value="TYPE-3 GLUTAMINE SYNTHETASE"/>
    <property type="match status" value="1"/>
</dbReference>
<dbReference type="PANTHER" id="PTHR42974">
    <property type="entry name" value="GLUTAMINE SYNTHETASE"/>
    <property type="match status" value="1"/>
</dbReference>
<dbReference type="SMART" id="SM01230">
    <property type="entry name" value="Gln-synt_C"/>
    <property type="match status" value="1"/>
</dbReference>
<dbReference type="EC" id="6.3.1.2" evidence="5"/>
<evidence type="ECO:0000313" key="6">
    <source>
        <dbReference type="Proteomes" id="UP000003560"/>
    </source>
</evidence>
<keyword evidence="6" id="KW-1185">Reference proteome</keyword>
<dbReference type="HOGENOM" id="CLU_024307_0_0_11"/>
<accession>B6GAW7</accession>